<dbReference type="OrthoDB" id="4334695at2"/>
<feature type="transmembrane region" description="Helical" evidence="1">
    <location>
        <begin position="20"/>
        <end position="41"/>
    </location>
</feature>
<keyword evidence="1" id="KW-0812">Transmembrane</keyword>
<protein>
    <recommendedName>
        <fullName evidence="4">Lipopolysaccharide assembly protein A domain-containing protein</fullName>
    </recommendedName>
</protein>
<gene>
    <name evidence="2" type="ORF">SZN_21736</name>
</gene>
<dbReference type="EMBL" id="AGBF01000084">
    <property type="protein sequence ID" value="EGX57638.1"/>
    <property type="molecule type" value="Genomic_DNA"/>
</dbReference>
<accession>G2GFR3</accession>
<dbReference type="Proteomes" id="UP000004217">
    <property type="component" value="Unassembled WGS sequence"/>
</dbReference>
<sequence length="84" mass="9144">MSPKTSERGTKAGGRRGSLAEAMTPGRIVVLVLVVLALVFIFENTGETEIRLLIPVVTMPLWVALLSTGVIGALFGAFFMRRRR</sequence>
<keyword evidence="3" id="KW-1185">Reference proteome</keyword>
<comment type="caution">
    <text evidence="2">The sequence shown here is derived from an EMBL/GenBank/DDBJ whole genome shotgun (WGS) entry which is preliminary data.</text>
</comment>
<reference evidence="2 3" key="1">
    <citation type="submission" date="2011-08" db="EMBL/GenBank/DDBJ databases">
        <authorList>
            <person name="Lin Y."/>
            <person name="Hao X."/>
            <person name="Johnstone L."/>
            <person name="Miller S.J."/>
            <person name="Wei G."/>
            <person name="Rensing C."/>
        </authorList>
    </citation>
    <scope>NUCLEOTIDE SEQUENCE [LARGE SCALE GENOMIC DNA]</scope>
    <source>
        <strain evidence="2 3">K42</strain>
    </source>
</reference>
<evidence type="ECO:0000313" key="2">
    <source>
        <dbReference type="EMBL" id="EGX57638.1"/>
    </source>
</evidence>
<dbReference type="AlphaFoldDB" id="G2GFR3"/>
<name>G2GFR3_9ACTN</name>
<proteinExistence type="predicted"/>
<dbReference type="RefSeq" id="WP_007498498.1">
    <property type="nucleotide sequence ID" value="NZ_AGBF01000084.1"/>
</dbReference>
<keyword evidence="1" id="KW-0472">Membrane</keyword>
<organism evidence="2 3">
    <name type="scientific">Streptomyces zinciresistens K42</name>
    <dbReference type="NCBI Taxonomy" id="700597"/>
    <lineage>
        <taxon>Bacteria</taxon>
        <taxon>Bacillati</taxon>
        <taxon>Actinomycetota</taxon>
        <taxon>Actinomycetes</taxon>
        <taxon>Kitasatosporales</taxon>
        <taxon>Streptomycetaceae</taxon>
        <taxon>Streptomyces</taxon>
    </lineage>
</organism>
<evidence type="ECO:0008006" key="4">
    <source>
        <dbReference type="Google" id="ProtNLM"/>
    </source>
</evidence>
<evidence type="ECO:0000256" key="1">
    <source>
        <dbReference type="SAM" id="Phobius"/>
    </source>
</evidence>
<dbReference type="PATRIC" id="fig|700597.3.peg.4266"/>
<feature type="transmembrane region" description="Helical" evidence="1">
    <location>
        <begin position="61"/>
        <end position="80"/>
    </location>
</feature>
<evidence type="ECO:0000313" key="3">
    <source>
        <dbReference type="Proteomes" id="UP000004217"/>
    </source>
</evidence>
<keyword evidence="1" id="KW-1133">Transmembrane helix</keyword>